<protein>
    <submittedName>
        <fullName evidence="4">Lytic transglycosylase domain-containing protein</fullName>
    </submittedName>
</protein>
<dbReference type="PANTHER" id="PTHR37423">
    <property type="entry name" value="SOLUBLE LYTIC MUREIN TRANSGLYCOSYLASE-RELATED"/>
    <property type="match status" value="1"/>
</dbReference>
<dbReference type="InterPro" id="IPR008258">
    <property type="entry name" value="Transglycosylase_SLT_dom_1"/>
</dbReference>
<feature type="transmembrane region" description="Helical" evidence="2">
    <location>
        <begin position="29"/>
        <end position="51"/>
    </location>
</feature>
<evidence type="ECO:0000256" key="2">
    <source>
        <dbReference type="SAM" id="Phobius"/>
    </source>
</evidence>
<dbReference type="SUPFAM" id="SSF53955">
    <property type="entry name" value="Lysozyme-like"/>
    <property type="match status" value="1"/>
</dbReference>
<reference evidence="4 5" key="1">
    <citation type="submission" date="2021-12" db="EMBL/GenBank/DDBJ databases">
        <title>Genome seq of p7.</title>
        <authorList>
            <person name="Seo T."/>
        </authorList>
    </citation>
    <scope>NUCLEOTIDE SEQUENCE [LARGE SCALE GENOMIC DNA]</scope>
    <source>
        <strain evidence="4 5">P7</strain>
    </source>
</reference>
<comment type="caution">
    <text evidence="4">The sequence shown here is derived from an EMBL/GenBank/DDBJ whole genome shotgun (WGS) entry which is preliminary data.</text>
</comment>
<dbReference type="CDD" id="cd00254">
    <property type="entry name" value="LT-like"/>
    <property type="match status" value="1"/>
</dbReference>
<keyword evidence="2" id="KW-0812">Transmembrane</keyword>
<comment type="similarity">
    <text evidence="1">Belongs to the transglycosylase Slt family.</text>
</comment>
<evidence type="ECO:0000313" key="5">
    <source>
        <dbReference type="Proteomes" id="UP001201463"/>
    </source>
</evidence>
<sequence>MTTRQDLISLGRHARQSASLFVQDIGNGLLVVSHNTLALVGLAVVAVLLVFSSQAGLREQVESATLGWLSARQEARAEAEGTMLLAAAEPDAIARATATDPRELSRQQAAVAHWLARRYHVAPEPVSRLVQEAWAVGNRAKVEPTLILAIIAIESGFNPFAQSTVGAQGLMQVMTRVHDDKYEAFGGTLAAFDPVTNLRVGVQVLKECIQRAGSLEEGLRHYVGAANLAEDTGYAARVLAEHDLLKSVAAGRAIPAAAVRPLREAASAPAGGDSAQVALLR</sequence>
<proteinExistence type="inferred from homology"/>
<evidence type="ECO:0000313" key="4">
    <source>
        <dbReference type="EMBL" id="MCE4539786.1"/>
    </source>
</evidence>
<dbReference type="Gene3D" id="1.10.530.10">
    <property type="match status" value="1"/>
</dbReference>
<dbReference type="Proteomes" id="UP001201463">
    <property type="component" value="Unassembled WGS sequence"/>
</dbReference>
<keyword evidence="2" id="KW-1133">Transmembrane helix</keyword>
<dbReference type="InterPro" id="IPR023346">
    <property type="entry name" value="Lysozyme-like_dom_sf"/>
</dbReference>
<organism evidence="4 5">
    <name type="scientific">Pelomonas caseinilytica</name>
    <dbReference type="NCBI Taxonomy" id="2906763"/>
    <lineage>
        <taxon>Bacteria</taxon>
        <taxon>Pseudomonadati</taxon>
        <taxon>Pseudomonadota</taxon>
        <taxon>Betaproteobacteria</taxon>
        <taxon>Burkholderiales</taxon>
        <taxon>Sphaerotilaceae</taxon>
        <taxon>Roseateles</taxon>
    </lineage>
</organism>
<keyword evidence="5" id="KW-1185">Reference proteome</keyword>
<keyword evidence="2" id="KW-0472">Membrane</keyword>
<gene>
    <name evidence="4" type="ORF">LXT12_21280</name>
</gene>
<dbReference type="RefSeq" id="WP_233394302.1">
    <property type="nucleotide sequence ID" value="NZ_JAJTWT010000010.1"/>
</dbReference>
<evidence type="ECO:0000259" key="3">
    <source>
        <dbReference type="Pfam" id="PF01464"/>
    </source>
</evidence>
<evidence type="ECO:0000256" key="1">
    <source>
        <dbReference type="ARBA" id="ARBA00007734"/>
    </source>
</evidence>
<dbReference type="Pfam" id="PF01464">
    <property type="entry name" value="SLT"/>
    <property type="match status" value="1"/>
</dbReference>
<feature type="domain" description="Transglycosylase SLT" evidence="3">
    <location>
        <begin position="138"/>
        <end position="217"/>
    </location>
</feature>
<dbReference type="EMBL" id="JAJTWT010000010">
    <property type="protein sequence ID" value="MCE4539786.1"/>
    <property type="molecule type" value="Genomic_DNA"/>
</dbReference>
<name>A0ABS8XFX2_9BURK</name>
<accession>A0ABS8XFX2</accession>
<dbReference type="PANTHER" id="PTHR37423:SF2">
    <property type="entry name" value="MEMBRANE-BOUND LYTIC MUREIN TRANSGLYCOSYLASE C"/>
    <property type="match status" value="1"/>
</dbReference>